<keyword evidence="3" id="KW-1185">Reference proteome</keyword>
<dbReference type="RefSeq" id="WP_002439085.1">
    <property type="nucleotide sequence ID" value="NC_017910.1"/>
</dbReference>
<dbReference type="OrthoDB" id="6454727at2"/>
<dbReference type="Gene3D" id="1.10.10.10">
    <property type="entry name" value="Winged helix-like DNA-binding domain superfamily/Winged helix DNA-binding domain"/>
    <property type="match status" value="1"/>
</dbReference>
<dbReference type="InterPro" id="IPR036390">
    <property type="entry name" value="WH_DNA-bd_sf"/>
</dbReference>
<dbReference type="GO" id="GO:0003700">
    <property type="term" value="F:DNA-binding transcription factor activity"/>
    <property type="evidence" value="ECO:0007669"/>
    <property type="project" value="InterPro"/>
</dbReference>
<dbReference type="PANTHER" id="PTHR33164">
    <property type="entry name" value="TRANSCRIPTIONAL REGULATOR, MARR FAMILY"/>
    <property type="match status" value="1"/>
</dbReference>
<accession>K6UP75</accession>
<feature type="domain" description="HTH marR-type" evidence="1">
    <location>
        <begin position="9"/>
        <end position="142"/>
    </location>
</feature>
<dbReference type="SUPFAM" id="SSF46785">
    <property type="entry name" value="Winged helix' DNA-binding domain"/>
    <property type="match status" value="1"/>
</dbReference>
<protein>
    <submittedName>
        <fullName evidence="2">Transcriptional regulator</fullName>
    </submittedName>
</protein>
<evidence type="ECO:0000259" key="1">
    <source>
        <dbReference type="PROSITE" id="PS50995"/>
    </source>
</evidence>
<dbReference type="GO" id="GO:0006950">
    <property type="term" value="P:response to stress"/>
    <property type="evidence" value="ECO:0007669"/>
    <property type="project" value="TreeGrafter"/>
</dbReference>
<evidence type="ECO:0000313" key="2">
    <source>
        <dbReference type="EMBL" id="AFJ47853.1"/>
    </source>
</evidence>
<dbReference type="InterPro" id="IPR000835">
    <property type="entry name" value="HTH_MarR-typ"/>
</dbReference>
<dbReference type="Pfam" id="PF12802">
    <property type="entry name" value="MarR_2"/>
    <property type="match status" value="1"/>
</dbReference>
<organism evidence="2 3">
    <name type="scientific">Shimwellia blattae (strain ATCC 29907 / DSM 4481 / JCM 1650 / NBRC 105725 / CDC 9005-74)</name>
    <name type="common">Escherichia blattae</name>
    <dbReference type="NCBI Taxonomy" id="630626"/>
    <lineage>
        <taxon>Bacteria</taxon>
        <taxon>Pseudomonadati</taxon>
        <taxon>Pseudomonadota</taxon>
        <taxon>Gammaproteobacteria</taxon>
        <taxon>Enterobacterales</taxon>
        <taxon>Enterobacteriaceae</taxon>
        <taxon>Shimwellia</taxon>
    </lineage>
</organism>
<dbReference type="KEGG" id="ebt:EBL_c27820"/>
<proteinExistence type="predicted"/>
<dbReference type="STRING" id="630626.EBL_c27820"/>
<dbReference type="Proteomes" id="UP000001955">
    <property type="component" value="Chromosome"/>
</dbReference>
<dbReference type="PANTHER" id="PTHR33164:SF43">
    <property type="entry name" value="HTH-TYPE TRANSCRIPTIONAL REPRESSOR YETL"/>
    <property type="match status" value="1"/>
</dbReference>
<dbReference type="PATRIC" id="fig|630626.3.peg.2698"/>
<dbReference type="InterPro" id="IPR036388">
    <property type="entry name" value="WH-like_DNA-bd_sf"/>
</dbReference>
<dbReference type="EMBL" id="CP001560">
    <property type="protein sequence ID" value="AFJ47853.1"/>
    <property type="molecule type" value="Genomic_DNA"/>
</dbReference>
<dbReference type="AlphaFoldDB" id="I2BBE9"/>
<dbReference type="PROSITE" id="PS50995">
    <property type="entry name" value="HTH_MARR_2"/>
    <property type="match status" value="1"/>
</dbReference>
<accession>I2BBE9</accession>
<name>I2BBE9_SHIBC</name>
<dbReference type="HOGENOM" id="CLU_083287_8_4_6"/>
<dbReference type="InterPro" id="IPR039422">
    <property type="entry name" value="MarR/SlyA-like"/>
</dbReference>
<evidence type="ECO:0000313" key="3">
    <source>
        <dbReference type="Proteomes" id="UP000001955"/>
    </source>
</evidence>
<gene>
    <name evidence="2" type="ordered locus">EBL_c27820</name>
</gene>
<sequence length="147" mass="16213">MTGSPSFINGYLPALLGQAWLVVSSEFHSVVESRGLSVLEWRVLSVLEGNGPTSVSELALKTVSKQPTITRLLHRLEHQKQVERCPDNGGDRRLSRVRVTVTGKKLVQELNAEAARFETSVLAQLGEERSQMLKATLCTLIERYGPG</sequence>
<reference evidence="2 3" key="1">
    <citation type="journal article" date="2012" name="J. Bacteriol.">
        <title>Complete genome sequence of the B12-producing Shimwellia blattae strain DSM 4481, isolated from a cockroach.</title>
        <authorList>
            <person name="Brzuszkiewicz E."/>
            <person name="Waschkowitz T."/>
            <person name="Wiezer A."/>
            <person name="Daniel R."/>
        </authorList>
    </citation>
    <scope>NUCLEOTIDE SEQUENCE [LARGE SCALE GENOMIC DNA]</scope>
    <source>
        <strain evidence="3">ATCC 29907 / DSM 4481 / JCM 1650 / NBRC 105725 / CDC 9005-74</strain>
    </source>
</reference>
<dbReference type="SMART" id="SM00347">
    <property type="entry name" value="HTH_MARR"/>
    <property type="match status" value="1"/>
</dbReference>
<dbReference type="eggNOG" id="COG1846">
    <property type="taxonomic scope" value="Bacteria"/>
</dbReference>